<evidence type="ECO:0000313" key="2">
    <source>
        <dbReference type="Proteomes" id="UP000719412"/>
    </source>
</evidence>
<protein>
    <submittedName>
        <fullName evidence="1">Uncharacterized protein</fullName>
    </submittedName>
</protein>
<evidence type="ECO:0000313" key="1">
    <source>
        <dbReference type="EMBL" id="KAH0813869.1"/>
    </source>
</evidence>
<proteinExistence type="predicted"/>
<organism evidence="1 2">
    <name type="scientific">Tenebrio molitor</name>
    <name type="common">Yellow mealworm beetle</name>
    <dbReference type="NCBI Taxonomy" id="7067"/>
    <lineage>
        <taxon>Eukaryota</taxon>
        <taxon>Metazoa</taxon>
        <taxon>Ecdysozoa</taxon>
        <taxon>Arthropoda</taxon>
        <taxon>Hexapoda</taxon>
        <taxon>Insecta</taxon>
        <taxon>Pterygota</taxon>
        <taxon>Neoptera</taxon>
        <taxon>Endopterygota</taxon>
        <taxon>Coleoptera</taxon>
        <taxon>Polyphaga</taxon>
        <taxon>Cucujiformia</taxon>
        <taxon>Tenebrionidae</taxon>
        <taxon>Tenebrio</taxon>
    </lineage>
</organism>
<reference evidence="1" key="1">
    <citation type="journal article" date="2020" name="J Insects Food Feed">
        <title>The yellow mealworm (Tenebrio molitor) genome: a resource for the emerging insects as food and feed industry.</title>
        <authorList>
            <person name="Eriksson T."/>
            <person name="Andere A."/>
            <person name="Kelstrup H."/>
            <person name="Emery V."/>
            <person name="Picard C."/>
        </authorList>
    </citation>
    <scope>NUCLEOTIDE SEQUENCE</scope>
    <source>
        <strain evidence="1">Stoneville</strain>
        <tissue evidence="1">Whole head</tissue>
    </source>
</reference>
<dbReference type="AlphaFoldDB" id="A0A8J6HFP1"/>
<gene>
    <name evidence="1" type="ORF">GEV33_008922</name>
</gene>
<accession>A0A8J6HFP1</accession>
<keyword evidence="2" id="KW-1185">Reference proteome</keyword>
<dbReference type="Proteomes" id="UP000719412">
    <property type="component" value="Unassembled WGS sequence"/>
</dbReference>
<sequence>MLRPYLGRTHRSRTVFPVSTFRPESSGSVSAVPPPPRRHLVLQEWRSGGAGRDRRGPVRIRSPFAQRAPGGTVWGGVREPRRVIRFRAAVVFIRDRPRTGNHARRDHAPGKIRISLRLTWSESRGRAKHGNCLDHVDYPVLATTLEHLKPIVASINTLIGNCENMEATYCVGSDVDVCRMFDQYLYKLLEIYLGGLGGDKLVRIPLQIFLQLNVCEGISSVKQCRFGWHACLRSIGSIIESDPMPRPVPICRRVSSAQNSRKIRSSVEKDRPAGMRI</sequence>
<name>A0A8J6HFP1_TENMO</name>
<reference evidence="1" key="2">
    <citation type="submission" date="2021-08" db="EMBL/GenBank/DDBJ databases">
        <authorList>
            <person name="Eriksson T."/>
        </authorList>
    </citation>
    <scope>NUCLEOTIDE SEQUENCE</scope>
    <source>
        <strain evidence="1">Stoneville</strain>
        <tissue evidence="1">Whole head</tissue>
    </source>
</reference>
<comment type="caution">
    <text evidence="1">The sequence shown here is derived from an EMBL/GenBank/DDBJ whole genome shotgun (WGS) entry which is preliminary data.</text>
</comment>
<dbReference type="EMBL" id="JABDTM020024879">
    <property type="protein sequence ID" value="KAH0813869.1"/>
    <property type="molecule type" value="Genomic_DNA"/>
</dbReference>